<proteinExistence type="predicted"/>
<evidence type="ECO:0000313" key="2">
    <source>
        <dbReference type="EMBL" id="QJA88956.1"/>
    </source>
</evidence>
<keyword evidence="1" id="KW-0472">Membrane</keyword>
<feature type="transmembrane region" description="Helical" evidence="1">
    <location>
        <begin position="22"/>
        <end position="45"/>
    </location>
</feature>
<organism evidence="2">
    <name type="scientific">viral metagenome</name>
    <dbReference type="NCBI Taxonomy" id="1070528"/>
    <lineage>
        <taxon>unclassified sequences</taxon>
        <taxon>metagenomes</taxon>
        <taxon>organismal metagenomes</taxon>
    </lineage>
</organism>
<accession>A0A6M3L2V5</accession>
<dbReference type="AlphaFoldDB" id="A0A6M3L2V5"/>
<evidence type="ECO:0000256" key="1">
    <source>
        <dbReference type="SAM" id="Phobius"/>
    </source>
</evidence>
<name>A0A6M3L2V5_9ZZZZ</name>
<keyword evidence="1" id="KW-0812">Transmembrane</keyword>
<sequence>MGVFLGTKNWATWEPWFGGKCFWLLGISLSLTNVDNCAIMVIVGWTMGRTYSREETHGD</sequence>
<reference evidence="2" key="1">
    <citation type="submission" date="2020-03" db="EMBL/GenBank/DDBJ databases">
        <title>The deep terrestrial virosphere.</title>
        <authorList>
            <person name="Holmfeldt K."/>
            <person name="Nilsson E."/>
            <person name="Simone D."/>
            <person name="Lopez-Fernandez M."/>
            <person name="Wu X."/>
            <person name="de Brujin I."/>
            <person name="Lundin D."/>
            <person name="Andersson A."/>
            <person name="Bertilsson S."/>
            <person name="Dopson M."/>
        </authorList>
    </citation>
    <scope>NUCLEOTIDE SEQUENCE</scope>
    <source>
        <strain evidence="2">MM415B02637</strain>
    </source>
</reference>
<protein>
    <submittedName>
        <fullName evidence="2">Uncharacterized protein</fullName>
    </submittedName>
</protein>
<keyword evidence="1" id="KW-1133">Transmembrane helix</keyword>
<gene>
    <name evidence="2" type="ORF">MM415B02637_0009</name>
</gene>
<dbReference type="EMBL" id="MT142814">
    <property type="protein sequence ID" value="QJA88956.1"/>
    <property type="molecule type" value="Genomic_DNA"/>
</dbReference>